<evidence type="ECO:0000313" key="5">
    <source>
        <dbReference type="Proteomes" id="UP000315385"/>
    </source>
</evidence>
<feature type="domain" description="CAAX prenyl protease 2/Lysostaphin resistance protein A-like" evidence="3">
    <location>
        <begin position="242"/>
        <end position="341"/>
    </location>
</feature>
<sequence length="369" mass="38993">MAVKAFGGGRRRGHPGGFSRQTIAGTTAFFAIQHRQTANGSLHPSSPPRTAGQASPAGADSTPADSRLSWVAVMAEPTNERADRQPVGSVTDDGRIVTSDAGDRSGDIGWRLLGKLWAIVLVAGLGFGAILLPAVLVLPLLAATLVFPIEQPLSPLAELTINFVFGQILAMGGITAAYLWATGKDISFVRIRKPTLFHLLVIAVAPFAVLFAIGTVNLISFALGVQAASHSLLNFEGIEPTFYLLLIPFMILVVGPFEELLYRGVIQTRLTNSFSRPAAIVLASFIFVPIHLTAYSSAGATPVQVLAAFAALFAGSVIYGTLYELTENLTVVALAHGLTNSVQLGFIYLISTSEELQELANQATVLVGL</sequence>
<evidence type="ECO:0000256" key="1">
    <source>
        <dbReference type="SAM" id="MobiDB-lite"/>
    </source>
</evidence>
<feature type="transmembrane region" description="Helical" evidence="2">
    <location>
        <begin position="161"/>
        <end position="183"/>
    </location>
</feature>
<feature type="transmembrane region" description="Helical" evidence="2">
    <location>
        <begin position="274"/>
        <end position="295"/>
    </location>
</feature>
<keyword evidence="2" id="KW-1133">Transmembrane helix</keyword>
<dbReference type="AlphaFoldDB" id="A0A544QQD0"/>
<protein>
    <submittedName>
        <fullName evidence="4">CPBP family intramembrane metalloprotease</fullName>
    </submittedName>
</protein>
<gene>
    <name evidence="4" type="ORF">EWF95_01520</name>
</gene>
<accession>A0A544QQD0</accession>
<feature type="transmembrane region" description="Helical" evidence="2">
    <location>
        <begin position="242"/>
        <end position="262"/>
    </location>
</feature>
<name>A0A544QQD0_9EURY</name>
<feature type="transmembrane region" description="Helical" evidence="2">
    <location>
        <begin position="195"/>
        <end position="222"/>
    </location>
</feature>
<evidence type="ECO:0000256" key="2">
    <source>
        <dbReference type="SAM" id="Phobius"/>
    </source>
</evidence>
<dbReference type="EMBL" id="SESI01000001">
    <property type="protein sequence ID" value="TQQ81648.1"/>
    <property type="molecule type" value="Genomic_DNA"/>
</dbReference>
<dbReference type="GO" id="GO:0004175">
    <property type="term" value="F:endopeptidase activity"/>
    <property type="evidence" value="ECO:0007669"/>
    <property type="project" value="UniProtKB-ARBA"/>
</dbReference>
<dbReference type="Proteomes" id="UP000315385">
    <property type="component" value="Unassembled WGS sequence"/>
</dbReference>
<dbReference type="RefSeq" id="WP_142442216.1">
    <property type="nucleotide sequence ID" value="NZ_SESI01000001.1"/>
</dbReference>
<keyword evidence="4" id="KW-0645">Protease</keyword>
<dbReference type="GO" id="GO:0080120">
    <property type="term" value="P:CAAX-box protein maturation"/>
    <property type="evidence" value="ECO:0007669"/>
    <property type="project" value="UniProtKB-ARBA"/>
</dbReference>
<organism evidence="4 5">
    <name type="scientific">Halonotius roseus</name>
    <dbReference type="NCBI Taxonomy" id="2511997"/>
    <lineage>
        <taxon>Archaea</taxon>
        <taxon>Methanobacteriati</taxon>
        <taxon>Methanobacteriota</taxon>
        <taxon>Stenosarchaea group</taxon>
        <taxon>Halobacteria</taxon>
        <taxon>Halobacteriales</taxon>
        <taxon>Haloferacaceae</taxon>
        <taxon>Halonotius</taxon>
    </lineage>
</organism>
<evidence type="ECO:0000313" key="4">
    <source>
        <dbReference type="EMBL" id="TQQ81648.1"/>
    </source>
</evidence>
<evidence type="ECO:0000259" key="3">
    <source>
        <dbReference type="Pfam" id="PF02517"/>
    </source>
</evidence>
<dbReference type="GO" id="GO:0008237">
    <property type="term" value="F:metallopeptidase activity"/>
    <property type="evidence" value="ECO:0007669"/>
    <property type="project" value="UniProtKB-KW"/>
</dbReference>
<keyword evidence="2" id="KW-0812">Transmembrane</keyword>
<dbReference type="InterPro" id="IPR003675">
    <property type="entry name" value="Rce1/LyrA-like_dom"/>
</dbReference>
<feature type="transmembrane region" description="Helical" evidence="2">
    <location>
        <begin position="116"/>
        <end position="149"/>
    </location>
</feature>
<dbReference type="Pfam" id="PF02517">
    <property type="entry name" value="Rce1-like"/>
    <property type="match status" value="1"/>
</dbReference>
<feature type="region of interest" description="Disordered" evidence="1">
    <location>
        <begin position="38"/>
        <end position="64"/>
    </location>
</feature>
<feature type="region of interest" description="Disordered" evidence="1">
    <location>
        <begin position="1"/>
        <end position="20"/>
    </location>
</feature>
<keyword evidence="4" id="KW-0378">Hydrolase</keyword>
<proteinExistence type="predicted"/>
<keyword evidence="4" id="KW-0482">Metalloprotease</keyword>
<dbReference type="OrthoDB" id="275779at2157"/>
<dbReference type="GO" id="GO:0006508">
    <property type="term" value="P:proteolysis"/>
    <property type="evidence" value="ECO:0007669"/>
    <property type="project" value="UniProtKB-KW"/>
</dbReference>
<feature type="transmembrane region" description="Helical" evidence="2">
    <location>
        <begin position="301"/>
        <end position="322"/>
    </location>
</feature>
<keyword evidence="5" id="KW-1185">Reference proteome</keyword>
<keyword evidence="2" id="KW-0472">Membrane</keyword>
<reference evidence="4 5" key="1">
    <citation type="submission" date="2019-02" db="EMBL/GenBank/DDBJ databases">
        <title>Halonotius sp. a new haloqrchaeon isolated from saline water.</title>
        <authorList>
            <person name="Duran-Viseras A."/>
            <person name="Sanchez-Porro C."/>
            <person name="Ventosa A."/>
        </authorList>
    </citation>
    <scope>NUCLEOTIDE SEQUENCE [LARGE SCALE GENOMIC DNA]</scope>
    <source>
        <strain evidence="4 5">F9-27</strain>
    </source>
</reference>
<feature type="transmembrane region" description="Helical" evidence="2">
    <location>
        <begin position="329"/>
        <end position="350"/>
    </location>
</feature>
<comment type="caution">
    <text evidence="4">The sequence shown here is derived from an EMBL/GenBank/DDBJ whole genome shotgun (WGS) entry which is preliminary data.</text>
</comment>